<feature type="region of interest" description="Disordered" evidence="4">
    <location>
        <begin position="809"/>
        <end position="850"/>
    </location>
</feature>
<dbReference type="PANTHER" id="PTHR12756">
    <property type="entry name" value="CYTOSOLIC CARBOXYPEPTIDASE"/>
    <property type="match status" value="1"/>
</dbReference>
<feature type="region of interest" description="Disordered" evidence="4">
    <location>
        <begin position="672"/>
        <end position="699"/>
    </location>
</feature>
<comment type="caution">
    <text evidence="6">The sequence shown here is derived from an EMBL/GenBank/DDBJ whole genome shotgun (WGS) entry which is preliminary data.</text>
</comment>
<dbReference type="Gene3D" id="2.60.40.3120">
    <property type="match status" value="1"/>
</dbReference>
<comment type="similarity">
    <text evidence="2 3">Belongs to the peptidase M14 family.</text>
</comment>
<dbReference type="GO" id="GO:0006508">
    <property type="term" value="P:proteolysis"/>
    <property type="evidence" value="ECO:0007669"/>
    <property type="project" value="InterPro"/>
</dbReference>
<dbReference type="PROSITE" id="PS52035">
    <property type="entry name" value="PEPTIDASE_M14"/>
    <property type="match status" value="1"/>
</dbReference>
<evidence type="ECO:0000256" key="1">
    <source>
        <dbReference type="ARBA" id="ARBA00001947"/>
    </source>
</evidence>
<dbReference type="InterPro" id="IPR050821">
    <property type="entry name" value="Cytosolic_carboxypeptidase"/>
</dbReference>
<evidence type="ECO:0000259" key="5">
    <source>
        <dbReference type="PROSITE" id="PS52035"/>
    </source>
</evidence>
<comment type="cofactor">
    <cofactor evidence="1">
        <name>Zn(2+)</name>
        <dbReference type="ChEBI" id="CHEBI:29105"/>
    </cofactor>
</comment>
<evidence type="ECO:0000256" key="2">
    <source>
        <dbReference type="ARBA" id="ARBA00005988"/>
    </source>
</evidence>
<reference evidence="6 7" key="1">
    <citation type="submission" date="2018-09" db="EMBL/GenBank/DDBJ databases">
        <title>Genomic investigation of the strawberry pathogen Phytophthora fragariae indicates pathogenicity is determined by transcriptional variation in three key races.</title>
        <authorList>
            <person name="Adams T.M."/>
            <person name="Armitage A.D."/>
            <person name="Sobczyk M.K."/>
            <person name="Bates H.J."/>
            <person name="Dunwell J.M."/>
            <person name="Nellist C.F."/>
            <person name="Harrison R.J."/>
        </authorList>
    </citation>
    <scope>NUCLEOTIDE SEQUENCE [LARGE SCALE GENOMIC DNA]</scope>
    <source>
        <strain evidence="6 7">NOV-77</strain>
    </source>
</reference>
<name>A0A6G0SJ92_9STRA</name>
<dbReference type="AlphaFoldDB" id="A0A6G0SJ92"/>
<protein>
    <recommendedName>
        <fullName evidence="5">Peptidase M14 domain-containing protein</fullName>
    </recommendedName>
</protein>
<feature type="region of interest" description="Disordered" evidence="4">
    <location>
        <begin position="169"/>
        <end position="191"/>
    </location>
</feature>
<feature type="compositionally biased region" description="Basic and acidic residues" evidence="4">
    <location>
        <begin position="684"/>
        <end position="699"/>
    </location>
</feature>
<dbReference type="Pfam" id="PF00246">
    <property type="entry name" value="Peptidase_M14"/>
    <property type="match status" value="1"/>
</dbReference>
<gene>
    <name evidence="6" type="ORF">PF008_g1930</name>
</gene>
<evidence type="ECO:0000313" key="6">
    <source>
        <dbReference type="EMBL" id="KAE9360103.1"/>
    </source>
</evidence>
<organism evidence="6 7">
    <name type="scientific">Phytophthora fragariae</name>
    <dbReference type="NCBI Taxonomy" id="53985"/>
    <lineage>
        <taxon>Eukaryota</taxon>
        <taxon>Sar</taxon>
        <taxon>Stramenopiles</taxon>
        <taxon>Oomycota</taxon>
        <taxon>Peronosporomycetes</taxon>
        <taxon>Peronosporales</taxon>
        <taxon>Peronosporaceae</taxon>
        <taxon>Phytophthora</taxon>
    </lineage>
</organism>
<dbReference type="InterPro" id="IPR000834">
    <property type="entry name" value="Peptidase_M14"/>
</dbReference>
<feature type="active site" description="Proton donor/acceptor" evidence="3">
    <location>
        <position position="597"/>
    </location>
</feature>
<dbReference type="PANTHER" id="PTHR12756:SF45">
    <property type="entry name" value="CYTOSOLIC CARBOXYPEPTIDASE NNA1"/>
    <property type="match status" value="1"/>
</dbReference>
<dbReference type="EMBL" id="QXFY01000051">
    <property type="protein sequence ID" value="KAE9360103.1"/>
    <property type="molecule type" value="Genomic_DNA"/>
</dbReference>
<dbReference type="GO" id="GO:0004181">
    <property type="term" value="F:metallocarboxypeptidase activity"/>
    <property type="evidence" value="ECO:0007669"/>
    <property type="project" value="InterPro"/>
</dbReference>
<feature type="domain" description="Peptidase M14" evidence="5">
    <location>
        <begin position="352"/>
        <end position="625"/>
    </location>
</feature>
<sequence>MSLKLYAEIPYKLVRKRSHGPVLSTPPPLPLIALSPDDEWEEFDTATQTGFGYALPYLPALDEPDAHKHAERGSVAVPPEAPRRSRLLSEYMTNNEFFQSPRHGFGTETRLIYKRNKELESGSIALIASMNRPDEVSFGATFESGNLDRAYRVLGRRYAPSHDLLMLRSSKSSSDSKKATKPLNDPVVASASKVPSSHTPFPFFVDVDSEYDLYAHTDVNTHGHVQWYFFRVTVPSTLLRQTRERGATNLKVRFNIRNMLKKASLYTDGMLPAVYIERPGPVKCAWHHSGVNVCYFKNTDTYRHRRTGKVRNYYTLSFVYEFSVQPPSSPKPAQAQSLFDERPFVAYFAHCYPYTYTRLQRFMLSMQKDPERRNTFKRRVMCKTIAGNNCDLLTITDFSQDDEKDAAARRRTAIVITARVHPGESNSSFVMHGILEFLTGNSLEARFLRHHFVFKVVPMLNPDGVVHGNYRCSLAGTDLNRRWLNPSSELHPTIFATKNMLLSVCKIRPVSLYCDLHGHSRKKNIFLYGCRPFDPGSRTEAARVRLFPHILCKTSDCTRGGFYSFGDCTFSINASKKGTGRVVVWNEMKVLHSFTIEASFFGVDTTVQKAQLQTAPNSRVRLDFDLAEQLNPSLRHFTPADLHMAGIKLCHALLPYSQVLMLQRANTLTLPISPKLPSTPPRSTRAEQDEVSGHPRQRALDFEPPIPVKCFGPIKAANDFASNSKIRLAPLEVPLALPKEQDGPMSWMEPQRPASPLLDPVSLDRGTENSESFSFGPPPEFDQLFAGEDVSVLSLLDHDDLIREIEAALPDNFQDNSEEDGSVGFESDPSGDTTEDEDKEGRQKTPPKSIIESPAIEAEPVKLAEPVLTRNRPPRVTRHLSEPRLLEAIVPKQAPSQPEATPAAAVMIRVKPSTLITSKPAPSLAPLRKEAPTQRIVVCQNMPYDRNREIATMHLHAVQKRSKTRRNIRQATLEMDGS</sequence>
<accession>A0A6G0SJ92</accession>
<evidence type="ECO:0000256" key="3">
    <source>
        <dbReference type="PROSITE-ProRule" id="PRU01379"/>
    </source>
</evidence>
<dbReference type="SUPFAM" id="SSF53187">
    <property type="entry name" value="Zn-dependent exopeptidases"/>
    <property type="match status" value="1"/>
</dbReference>
<evidence type="ECO:0000256" key="4">
    <source>
        <dbReference type="SAM" id="MobiDB-lite"/>
    </source>
</evidence>
<evidence type="ECO:0000313" key="7">
    <source>
        <dbReference type="Proteomes" id="UP000486351"/>
    </source>
</evidence>
<feature type="region of interest" description="Disordered" evidence="4">
    <location>
        <begin position="740"/>
        <end position="781"/>
    </location>
</feature>
<dbReference type="Proteomes" id="UP000486351">
    <property type="component" value="Unassembled WGS sequence"/>
</dbReference>
<dbReference type="GO" id="GO:0008270">
    <property type="term" value="F:zinc ion binding"/>
    <property type="evidence" value="ECO:0007669"/>
    <property type="project" value="InterPro"/>
</dbReference>
<dbReference type="Gene3D" id="3.40.630.10">
    <property type="entry name" value="Zn peptidases"/>
    <property type="match status" value="1"/>
</dbReference>
<proteinExistence type="inferred from homology"/>